<dbReference type="AlphaFoldDB" id="A0A7S0RV37"/>
<accession>A0A7S0RV37</accession>
<proteinExistence type="predicted"/>
<name>A0A7S0RV37_9CHLO</name>
<sequence>MMRSHFCGRLAQVLDPGAWEAVCDDVLPALLPHPVPGVSRVRMWMYNGGQGIAGMHVEDCYLSFINAMLWLTLDLSAVATWTKATHAVDGSLAVRAMKLAMRLGRTKTWIFAPSREAAGIIACDAQLAQLQGEAPGGDWLLMRRDMLVQQQWARDNGWHVVTQHPGQLLLSAHMSVVSGAWNVARTSELSRYVSNELAMADHLRDEKNRQAWPKLLTKEARRALAISGAVLHAHLAVCRHPGTTTLLPPGMPVTHEAAAQHLREAAQLVFSHAVSGKVHRLLRVLDHWEAGSLAQLDPHQATCTTCKGPLAVHCYTLRSRRSAMCGWCARASDDQAHLAAVQLASEDECRAAGLVAP</sequence>
<dbReference type="EMBL" id="HBFB01024958">
    <property type="protein sequence ID" value="CAD8688497.1"/>
    <property type="molecule type" value="Transcribed_RNA"/>
</dbReference>
<gene>
    <name evidence="1" type="ORF">CLEI1391_LOCUS14013</name>
</gene>
<reference evidence="1" key="1">
    <citation type="submission" date="2021-01" db="EMBL/GenBank/DDBJ databases">
        <authorList>
            <person name="Corre E."/>
            <person name="Pelletier E."/>
            <person name="Niang G."/>
            <person name="Scheremetjew M."/>
            <person name="Finn R."/>
            <person name="Kale V."/>
            <person name="Holt S."/>
            <person name="Cochrane G."/>
            <person name="Meng A."/>
            <person name="Brown T."/>
            <person name="Cohen L."/>
        </authorList>
    </citation>
    <scope>NUCLEOTIDE SEQUENCE</scope>
    <source>
        <strain evidence="1">SAG 11-49</strain>
    </source>
</reference>
<protein>
    <submittedName>
        <fullName evidence="1">Uncharacterized protein</fullName>
    </submittedName>
</protein>
<organism evidence="1">
    <name type="scientific">Chlamydomonas leiostraca</name>
    <dbReference type="NCBI Taxonomy" id="1034604"/>
    <lineage>
        <taxon>Eukaryota</taxon>
        <taxon>Viridiplantae</taxon>
        <taxon>Chlorophyta</taxon>
        <taxon>core chlorophytes</taxon>
        <taxon>Chlorophyceae</taxon>
        <taxon>CS clade</taxon>
        <taxon>Chlamydomonadales</taxon>
        <taxon>Chlamydomonadaceae</taxon>
        <taxon>Chlamydomonas</taxon>
    </lineage>
</organism>
<evidence type="ECO:0000313" key="1">
    <source>
        <dbReference type="EMBL" id="CAD8688497.1"/>
    </source>
</evidence>